<dbReference type="Proteomes" id="UP000254156">
    <property type="component" value="Unassembled WGS sequence"/>
</dbReference>
<dbReference type="EMBL" id="UGTF01000002">
    <property type="protein sequence ID" value="SUB89299.1"/>
    <property type="molecule type" value="Genomic_DNA"/>
</dbReference>
<dbReference type="AlphaFoldDB" id="A0A379E9U8"/>
<gene>
    <name evidence="1" type="ORF">NCTC11632_01401</name>
</gene>
<sequence length="301" mass="35635">MVINYRDMNDIEKIIIYTAKKKKDQLQNEKVFFIEPEKEIEAFCEDEEDDSVIGMNFDLLSSWYFYQYVDQFLTESRLSGENIKISTMYALESNNVDFFLGKEYVSYDEAIPFHKSIKHMAQALLLGWDDLGINYGNLLLRMLYGKQYQGWHPAYLHPWFMLEIFCKWQKIELDYSQLNYPEEMGIYGSVLKSWDTEDVGLLSQLVDNLCEYHIAESDEDEYEDRTPDFPSSDYFLYAIEILLWLNIRERMGLPGYTPGNELMKLPINNWHTQKTSVPHIALIEKVKEKLLEDYPGIDFEL</sequence>
<reference evidence="1 2" key="1">
    <citation type="submission" date="2018-06" db="EMBL/GenBank/DDBJ databases">
        <authorList>
            <consortium name="Pathogen Informatics"/>
            <person name="Doyle S."/>
        </authorList>
    </citation>
    <scope>NUCLEOTIDE SEQUENCE [LARGE SCALE GENOMIC DNA]</scope>
    <source>
        <strain evidence="1 2">NCTC11632</strain>
    </source>
</reference>
<accession>A0A379E9U8</accession>
<proteinExistence type="predicted"/>
<name>A0A379E9U8_9PORP</name>
<evidence type="ECO:0000313" key="2">
    <source>
        <dbReference type="Proteomes" id="UP000254156"/>
    </source>
</evidence>
<protein>
    <submittedName>
        <fullName evidence="1">Uncharacterized protein</fullName>
    </submittedName>
</protein>
<evidence type="ECO:0000313" key="1">
    <source>
        <dbReference type="EMBL" id="SUB89299.1"/>
    </source>
</evidence>
<organism evidence="1 2">
    <name type="scientific">Porphyromonas macacae</name>
    <dbReference type="NCBI Taxonomy" id="28115"/>
    <lineage>
        <taxon>Bacteria</taxon>
        <taxon>Pseudomonadati</taxon>
        <taxon>Bacteroidota</taxon>
        <taxon>Bacteroidia</taxon>
        <taxon>Bacteroidales</taxon>
        <taxon>Porphyromonadaceae</taxon>
        <taxon>Porphyromonas</taxon>
    </lineage>
</organism>